<dbReference type="FunFam" id="2.60.40.420:FF:000067">
    <property type="entry name" value="Cupredoxin superfamily protein"/>
    <property type="match status" value="1"/>
</dbReference>
<dbReference type="GO" id="GO:0009610">
    <property type="term" value="P:response to symbiotic fungus"/>
    <property type="evidence" value="ECO:0007669"/>
    <property type="project" value="UniProtKB-ARBA"/>
</dbReference>
<dbReference type="InterPro" id="IPR003245">
    <property type="entry name" value="Phytocyanin_dom"/>
</dbReference>
<dbReference type="CDD" id="cd04216">
    <property type="entry name" value="Phytocyanin"/>
    <property type="match status" value="1"/>
</dbReference>
<evidence type="ECO:0000256" key="2">
    <source>
        <dbReference type="ARBA" id="ARBA00022448"/>
    </source>
</evidence>
<evidence type="ECO:0000256" key="10">
    <source>
        <dbReference type="ARBA" id="ARBA00023157"/>
    </source>
</evidence>
<evidence type="ECO:0000256" key="7">
    <source>
        <dbReference type="ARBA" id="ARBA00022989"/>
    </source>
</evidence>
<accession>A0A834Z0H4</accession>
<dbReference type="EMBL" id="JABCRI010000011">
    <property type="protein sequence ID" value="KAF8398045.1"/>
    <property type="molecule type" value="Genomic_DNA"/>
</dbReference>
<dbReference type="PROSITE" id="PS51485">
    <property type="entry name" value="PHYTOCYANIN"/>
    <property type="match status" value="1"/>
</dbReference>
<keyword evidence="10" id="KW-1015">Disulfide bond</keyword>
<reference evidence="15 16" key="1">
    <citation type="submission" date="2020-04" db="EMBL/GenBank/DDBJ databases">
        <title>Plant Genome Project.</title>
        <authorList>
            <person name="Zhang R.-G."/>
        </authorList>
    </citation>
    <scope>NUCLEOTIDE SEQUENCE [LARGE SCALE GENOMIC DNA]</scope>
    <source>
        <strain evidence="15">YNK0</strain>
        <tissue evidence="15">Leaf</tissue>
    </source>
</reference>
<dbReference type="Gene3D" id="2.60.40.420">
    <property type="entry name" value="Cupredoxins - blue copper proteins"/>
    <property type="match status" value="1"/>
</dbReference>
<dbReference type="InterPro" id="IPR008972">
    <property type="entry name" value="Cupredoxin"/>
</dbReference>
<keyword evidence="3 12" id="KW-0812">Transmembrane</keyword>
<dbReference type="GO" id="GO:0009055">
    <property type="term" value="F:electron transfer activity"/>
    <property type="evidence" value="ECO:0007669"/>
    <property type="project" value="InterPro"/>
</dbReference>
<evidence type="ECO:0000256" key="12">
    <source>
        <dbReference type="SAM" id="Phobius"/>
    </source>
</evidence>
<name>A0A834Z0H4_TETSI</name>
<proteinExistence type="predicted"/>
<dbReference type="OMA" id="WAKDKEF"/>
<evidence type="ECO:0000256" key="6">
    <source>
        <dbReference type="ARBA" id="ARBA00022982"/>
    </source>
</evidence>
<dbReference type="InterPro" id="IPR039391">
    <property type="entry name" value="Phytocyanin-like"/>
</dbReference>
<evidence type="ECO:0000256" key="13">
    <source>
        <dbReference type="SAM" id="SignalP"/>
    </source>
</evidence>
<keyword evidence="7 12" id="KW-1133">Transmembrane helix</keyword>
<keyword evidence="9 12" id="KW-0472">Membrane</keyword>
<feature type="transmembrane region" description="Helical" evidence="12">
    <location>
        <begin position="140"/>
        <end position="158"/>
    </location>
</feature>
<evidence type="ECO:0000256" key="1">
    <source>
        <dbReference type="ARBA" id="ARBA00004479"/>
    </source>
</evidence>
<dbReference type="AlphaFoldDB" id="A0A834Z0H4"/>
<dbReference type="Pfam" id="PF02298">
    <property type="entry name" value="Cu_bind_like"/>
    <property type="match status" value="1"/>
</dbReference>
<feature type="domain" description="Phytocyanin" evidence="14">
    <location>
        <begin position="25"/>
        <end position="125"/>
    </location>
</feature>
<keyword evidence="4" id="KW-0479">Metal-binding</keyword>
<protein>
    <recommendedName>
        <fullName evidence="14">Phytocyanin domain-containing protein</fullName>
    </recommendedName>
</protein>
<keyword evidence="8" id="KW-0186">Copper</keyword>
<sequence>MASKQLFIIILAAIAVVLPTLAMATEFMVGDDSGWTIKFDYQAWAKDKEFHVGDKLVFKYPTGVHNVFKVNGTSFKDCVVPPANQALTTGNDVITLATPGNKWYLCGIAKHCADGGQKLAITVLPESTAPAPAPTDSANGIAVSGLVVAAMFAVVMVIV</sequence>
<dbReference type="OrthoDB" id="687943at2759"/>
<comment type="subcellular location">
    <subcellularLocation>
        <location evidence="1">Membrane</location>
        <topology evidence="1">Single-pass type I membrane protein</topology>
    </subcellularLocation>
</comment>
<evidence type="ECO:0000256" key="8">
    <source>
        <dbReference type="ARBA" id="ARBA00023008"/>
    </source>
</evidence>
<comment type="caution">
    <text evidence="15">The sequence shown here is derived from an EMBL/GenBank/DDBJ whole genome shotgun (WGS) entry which is preliminary data.</text>
</comment>
<dbReference type="PANTHER" id="PTHR33021">
    <property type="entry name" value="BLUE COPPER PROTEIN"/>
    <property type="match status" value="1"/>
</dbReference>
<evidence type="ECO:0000313" key="16">
    <source>
        <dbReference type="Proteomes" id="UP000655225"/>
    </source>
</evidence>
<evidence type="ECO:0000313" key="15">
    <source>
        <dbReference type="EMBL" id="KAF8398045.1"/>
    </source>
</evidence>
<evidence type="ECO:0000259" key="14">
    <source>
        <dbReference type="PROSITE" id="PS51485"/>
    </source>
</evidence>
<feature type="chain" id="PRO_5032344360" description="Phytocyanin domain-containing protein" evidence="13">
    <location>
        <begin position="25"/>
        <end position="159"/>
    </location>
</feature>
<evidence type="ECO:0000256" key="4">
    <source>
        <dbReference type="ARBA" id="ARBA00022723"/>
    </source>
</evidence>
<keyword evidence="6" id="KW-0249">Electron transport</keyword>
<dbReference type="GO" id="GO:0005886">
    <property type="term" value="C:plasma membrane"/>
    <property type="evidence" value="ECO:0007669"/>
    <property type="project" value="TreeGrafter"/>
</dbReference>
<keyword evidence="2" id="KW-0813">Transport</keyword>
<organism evidence="15 16">
    <name type="scientific">Tetracentron sinense</name>
    <name type="common">Spur-leaf</name>
    <dbReference type="NCBI Taxonomy" id="13715"/>
    <lineage>
        <taxon>Eukaryota</taxon>
        <taxon>Viridiplantae</taxon>
        <taxon>Streptophyta</taxon>
        <taxon>Embryophyta</taxon>
        <taxon>Tracheophyta</taxon>
        <taxon>Spermatophyta</taxon>
        <taxon>Magnoliopsida</taxon>
        <taxon>Trochodendrales</taxon>
        <taxon>Trochodendraceae</taxon>
        <taxon>Tetracentron</taxon>
    </lineage>
</organism>
<dbReference type="Proteomes" id="UP000655225">
    <property type="component" value="Unassembled WGS sequence"/>
</dbReference>
<dbReference type="PANTHER" id="PTHR33021:SF533">
    <property type="entry name" value="PHYTOCYANIN DOMAIN-CONTAINING PROTEIN"/>
    <property type="match status" value="1"/>
</dbReference>
<keyword evidence="5 13" id="KW-0732">Signal</keyword>
<evidence type="ECO:0000256" key="9">
    <source>
        <dbReference type="ARBA" id="ARBA00023136"/>
    </source>
</evidence>
<keyword evidence="11" id="KW-0325">Glycoprotein</keyword>
<evidence type="ECO:0000256" key="5">
    <source>
        <dbReference type="ARBA" id="ARBA00022729"/>
    </source>
</evidence>
<keyword evidence="16" id="KW-1185">Reference proteome</keyword>
<evidence type="ECO:0000256" key="11">
    <source>
        <dbReference type="ARBA" id="ARBA00023180"/>
    </source>
</evidence>
<gene>
    <name evidence="15" type="ORF">HHK36_016971</name>
</gene>
<dbReference type="GO" id="GO:0046872">
    <property type="term" value="F:metal ion binding"/>
    <property type="evidence" value="ECO:0007669"/>
    <property type="project" value="UniProtKB-KW"/>
</dbReference>
<dbReference type="SUPFAM" id="SSF49503">
    <property type="entry name" value="Cupredoxins"/>
    <property type="match status" value="1"/>
</dbReference>
<feature type="signal peptide" evidence="13">
    <location>
        <begin position="1"/>
        <end position="24"/>
    </location>
</feature>
<evidence type="ECO:0000256" key="3">
    <source>
        <dbReference type="ARBA" id="ARBA00022692"/>
    </source>
</evidence>